<dbReference type="PROSITE" id="PS00211">
    <property type="entry name" value="ABC_TRANSPORTER_1"/>
    <property type="match status" value="1"/>
</dbReference>
<dbReference type="Pfam" id="PF00005">
    <property type="entry name" value="ABC_tran"/>
    <property type="match status" value="1"/>
</dbReference>
<dbReference type="Gene3D" id="3.40.50.300">
    <property type="entry name" value="P-loop containing nucleotide triphosphate hydrolases"/>
    <property type="match status" value="1"/>
</dbReference>
<evidence type="ECO:0000256" key="13">
    <source>
        <dbReference type="SAM" id="Phobius"/>
    </source>
</evidence>
<dbReference type="InterPro" id="IPR050250">
    <property type="entry name" value="Macrolide_Exporter_MacB"/>
</dbReference>
<keyword evidence="8" id="KW-1278">Translocase</keyword>
<evidence type="ECO:0000256" key="4">
    <source>
        <dbReference type="ARBA" id="ARBA00022519"/>
    </source>
</evidence>
<evidence type="ECO:0000256" key="11">
    <source>
        <dbReference type="ARBA" id="ARBA00038388"/>
    </source>
</evidence>
<keyword evidence="4" id="KW-0997">Cell inner membrane</keyword>
<evidence type="ECO:0000256" key="1">
    <source>
        <dbReference type="ARBA" id="ARBA00004429"/>
    </source>
</evidence>
<dbReference type="SMART" id="SM00382">
    <property type="entry name" value="AAA"/>
    <property type="match status" value="1"/>
</dbReference>
<evidence type="ECO:0000256" key="9">
    <source>
        <dbReference type="ARBA" id="ARBA00022989"/>
    </source>
</evidence>
<evidence type="ECO:0000256" key="10">
    <source>
        <dbReference type="ARBA" id="ARBA00023136"/>
    </source>
</evidence>
<organism evidence="15 16">
    <name type="scientific">Candidatus Anaerobiospirillum pullistercoris</name>
    <dbReference type="NCBI Taxonomy" id="2838452"/>
    <lineage>
        <taxon>Bacteria</taxon>
        <taxon>Pseudomonadati</taxon>
        <taxon>Pseudomonadota</taxon>
        <taxon>Gammaproteobacteria</taxon>
        <taxon>Aeromonadales</taxon>
        <taxon>Succinivibrionaceae</taxon>
        <taxon>Anaerobiospirillum</taxon>
    </lineage>
</organism>
<evidence type="ECO:0000256" key="6">
    <source>
        <dbReference type="ARBA" id="ARBA00022741"/>
    </source>
</evidence>
<proteinExistence type="inferred from homology"/>
<keyword evidence="6" id="KW-0547">Nucleotide-binding</keyword>
<dbReference type="InterPro" id="IPR003593">
    <property type="entry name" value="AAA+_ATPase"/>
</dbReference>
<feature type="transmembrane region" description="Helical" evidence="13">
    <location>
        <begin position="624"/>
        <end position="643"/>
    </location>
</feature>
<dbReference type="CDD" id="cd03255">
    <property type="entry name" value="ABC_MJ0796_LolCDE_FtsE"/>
    <property type="match status" value="1"/>
</dbReference>
<evidence type="ECO:0000313" key="16">
    <source>
        <dbReference type="Proteomes" id="UP000886829"/>
    </source>
</evidence>
<reference evidence="15" key="1">
    <citation type="journal article" date="2021" name="PeerJ">
        <title>Extensive microbial diversity within the chicken gut microbiome revealed by metagenomics and culture.</title>
        <authorList>
            <person name="Gilroy R."/>
            <person name="Ravi A."/>
            <person name="Getino M."/>
            <person name="Pursley I."/>
            <person name="Horton D.L."/>
            <person name="Alikhan N.F."/>
            <person name="Baker D."/>
            <person name="Gharbi K."/>
            <person name="Hall N."/>
            <person name="Watson M."/>
            <person name="Adriaenssens E.M."/>
            <person name="Foster-Nyarko E."/>
            <person name="Jarju S."/>
            <person name="Secka A."/>
            <person name="Antonio M."/>
            <person name="Oren A."/>
            <person name="Chaudhuri R.R."/>
            <person name="La Ragione R."/>
            <person name="Hildebrand F."/>
            <person name="Pallen M.J."/>
        </authorList>
    </citation>
    <scope>NUCLEOTIDE SEQUENCE</scope>
    <source>
        <strain evidence="15">USASDec5-558</strain>
    </source>
</reference>
<keyword evidence="5 13" id="KW-0812">Transmembrane</keyword>
<dbReference type="PANTHER" id="PTHR30572:SF14">
    <property type="entry name" value="MACROLIDE EXPORT ATP-BINDING_PERMEASE PROTEIN MACB"/>
    <property type="match status" value="1"/>
</dbReference>
<evidence type="ECO:0000256" key="5">
    <source>
        <dbReference type="ARBA" id="ARBA00022692"/>
    </source>
</evidence>
<dbReference type="PANTHER" id="PTHR30572">
    <property type="entry name" value="MEMBRANE COMPONENT OF TRANSPORTER-RELATED"/>
    <property type="match status" value="1"/>
</dbReference>
<dbReference type="GO" id="GO:1902495">
    <property type="term" value="C:transmembrane transporter complex"/>
    <property type="evidence" value="ECO:0007669"/>
    <property type="project" value="UniProtKB-ARBA"/>
</dbReference>
<comment type="caution">
    <text evidence="15">The sequence shown here is derived from an EMBL/GenBank/DDBJ whole genome shotgun (WGS) entry which is preliminary data.</text>
</comment>
<feature type="domain" description="ABC transporter" evidence="14">
    <location>
        <begin position="7"/>
        <end position="245"/>
    </location>
</feature>
<evidence type="ECO:0000256" key="3">
    <source>
        <dbReference type="ARBA" id="ARBA00022475"/>
    </source>
</evidence>
<dbReference type="Proteomes" id="UP000886829">
    <property type="component" value="Unassembled WGS sequence"/>
</dbReference>
<dbReference type="GO" id="GO:0016887">
    <property type="term" value="F:ATP hydrolysis activity"/>
    <property type="evidence" value="ECO:0007669"/>
    <property type="project" value="InterPro"/>
</dbReference>
<dbReference type="GO" id="GO:0022857">
    <property type="term" value="F:transmembrane transporter activity"/>
    <property type="evidence" value="ECO:0007669"/>
    <property type="project" value="TreeGrafter"/>
</dbReference>
<dbReference type="InterPro" id="IPR003439">
    <property type="entry name" value="ABC_transporter-like_ATP-bd"/>
</dbReference>
<keyword evidence="9 13" id="KW-1133">Transmembrane helix</keyword>
<reference evidence="15" key="2">
    <citation type="submission" date="2021-04" db="EMBL/GenBank/DDBJ databases">
        <authorList>
            <person name="Gilroy R."/>
        </authorList>
    </citation>
    <scope>NUCLEOTIDE SEQUENCE</scope>
    <source>
        <strain evidence="15">USASDec5-558</strain>
    </source>
</reference>
<comment type="similarity">
    <text evidence="11">Belongs to the ABC transporter superfamily. Macrolide exporter (TC 3.A.1.122) family.</text>
</comment>
<evidence type="ECO:0000259" key="14">
    <source>
        <dbReference type="PROSITE" id="PS50893"/>
    </source>
</evidence>
<feature type="transmembrane region" description="Helical" evidence="13">
    <location>
        <begin position="531"/>
        <end position="558"/>
    </location>
</feature>
<feature type="transmembrane region" description="Helical" evidence="13">
    <location>
        <begin position="578"/>
        <end position="604"/>
    </location>
</feature>
<gene>
    <name evidence="15" type="ORF">H9850_06710</name>
</gene>
<evidence type="ECO:0000256" key="12">
    <source>
        <dbReference type="ARBA" id="ARBA00041199"/>
    </source>
</evidence>
<comment type="subcellular location">
    <subcellularLocation>
        <location evidence="1">Cell inner membrane</location>
        <topology evidence="1">Multi-pass membrane protein</topology>
    </subcellularLocation>
</comment>
<dbReference type="InterPro" id="IPR017871">
    <property type="entry name" value="ABC_transporter-like_CS"/>
</dbReference>
<evidence type="ECO:0000256" key="2">
    <source>
        <dbReference type="ARBA" id="ARBA00022448"/>
    </source>
</evidence>
<name>A0A9D2B1M9_9GAMM</name>
<sequence>MQHEVLLELKDVRRSYQSGSSQVEVLHGIDLTVRRGEMVAIIGPSGSGKSTLMNIIGCLDTPSSGSYKVLGQDTLNMEPDELATLRRDFFGFIFQRYHLLGHLCARENVQVPAVYAGVRKRKRDERANSLLGLLGLEERVEYRPSQLSGGQQQRVSIARALMNGGQIILADEPTGALDTKSGQDVMRTLQELNAKGHTIIIVTHDPRIAACARRVISIEDGSIKSDTINHDVPDPFAVQEQEQQDVEPHINNRWARSLGAHIDRFKEAFVMAYRAMLANRMRTLLTMLGIIIGIMAVVSVVALARGASERIISNIASMGTNTITVYPGERMGDVRSGRVRSLTPRDLKALEGQPFVDSVSATVQTSSLVRRGAEESNATVQGVSLDVFRVHGLKLKDGRIFSQREVDAKSQVCVVDDNTAKLFFATENPVGKNIIVGNVAMRIIGVLEPTDSFIIRGENPTIFTPYTSVMTRLLNQNYLSSIVVRIQDGFSAPVAENAIKSVLKNRHGRVDFFLQSSDTIMKSIEEATMTFTLMISAIAVISLVVGGIGVMNIMLVSVTERTREIGIRMAVGARQADILAQFLIEAVMVCMLGGLLGVLFSYAVGQLIMQLVPTITLSYSIDSILAAVITSSAIGIAFGFMPARSASRLNPIEALARE</sequence>
<dbReference type="GO" id="GO:0005886">
    <property type="term" value="C:plasma membrane"/>
    <property type="evidence" value="ECO:0007669"/>
    <property type="project" value="UniProtKB-SubCell"/>
</dbReference>
<protein>
    <recommendedName>
        <fullName evidence="12">Pyoverdine export ATP-binding/permease protein PvdT</fullName>
    </recommendedName>
</protein>
<dbReference type="FunFam" id="3.40.50.300:FF:000032">
    <property type="entry name" value="Export ABC transporter ATP-binding protein"/>
    <property type="match status" value="1"/>
</dbReference>
<dbReference type="Pfam" id="PF12704">
    <property type="entry name" value="MacB_PCD"/>
    <property type="match status" value="1"/>
</dbReference>
<evidence type="ECO:0000256" key="8">
    <source>
        <dbReference type="ARBA" id="ARBA00022967"/>
    </source>
</evidence>
<keyword evidence="7" id="KW-0067">ATP-binding</keyword>
<dbReference type="AlphaFoldDB" id="A0A9D2B1M9"/>
<dbReference type="EMBL" id="DXEV01000132">
    <property type="protein sequence ID" value="HIX57146.1"/>
    <property type="molecule type" value="Genomic_DNA"/>
</dbReference>
<feature type="transmembrane region" description="Helical" evidence="13">
    <location>
        <begin position="284"/>
        <end position="304"/>
    </location>
</feature>
<evidence type="ECO:0000313" key="15">
    <source>
        <dbReference type="EMBL" id="HIX57146.1"/>
    </source>
</evidence>
<dbReference type="SUPFAM" id="SSF52540">
    <property type="entry name" value="P-loop containing nucleoside triphosphate hydrolases"/>
    <property type="match status" value="1"/>
</dbReference>
<dbReference type="Pfam" id="PF02687">
    <property type="entry name" value="FtsX"/>
    <property type="match status" value="1"/>
</dbReference>
<dbReference type="InterPro" id="IPR017911">
    <property type="entry name" value="MacB-like_ATP-bd"/>
</dbReference>
<keyword evidence="10 13" id="KW-0472">Membrane</keyword>
<dbReference type="InterPro" id="IPR025857">
    <property type="entry name" value="MacB_PCD"/>
</dbReference>
<dbReference type="GO" id="GO:0005524">
    <property type="term" value="F:ATP binding"/>
    <property type="evidence" value="ECO:0007669"/>
    <property type="project" value="UniProtKB-KW"/>
</dbReference>
<dbReference type="InterPro" id="IPR003838">
    <property type="entry name" value="ABC3_permease_C"/>
</dbReference>
<keyword evidence="2" id="KW-0813">Transport</keyword>
<accession>A0A9D2B1M9</accession>
<evidence type="ECO:0000256" key="7">
    <source>
        <dbReference type="ARBA" id="ARBA00022840"/>
    </source>
</evidence>
<keyword evidence="3" id="KW-1003">Cell membrane</keyword>
<dbReference type="InterPro" id="IPR027417">
    <property type="entry name" value="P-loop_NTPase"/>
</dbReference>
<dbReference type="PROSITE" id="PS50893">
    <property type="entry name" value="ABC_TRANSPORTER_2"/>
    <property type="match status" value="1"/>
</dbReference>